<dbReference type="STRING" id="946122.A0A0C2TR80"/>
<sequence>MLHSPASTSASLPTASFWGKFKAKQKEEPKAPPQMALQPQRHLTLLFGDLETIQKLPNTFAELDAIARDWTKPPPDALFTLRVPIEYASLHAARLVSGPYIYLSNEDSFQIATMGVMGLRVEIVSDAPPPPDEPPPPPPPPVLEMPASFNLELAPGQHVALDVNVNSEELDMARMEDGTTVDGMFWGKLDIVHQGDVHKMEFSGTRLPQGDDYSPDFMVDNRVITRLAAVAKPTTARCHLSILTPTAQYCDVILTFSTFWKLGITWPPAETIGENKVKYFLRAHPGGALEHFETEMVATALYYEAVPDPAMIDPNELLSLRNGYAMSFRDFVPHLMHVLDQLGMSIHARTTFVNNNLSAFSAHKNIAYRFLSPGKIAAAVDISVTADPCVFTRLFLIWRGLNDEEAGVFAGAGEKEANSANWREVVGWSEDAKEPTLFRVLEMSILEVA</sequence>
<proteinExistence type="predicted"/>
<protein>
    <submittedName>
        <fullName evidence="1">Uncharacterized protein</fullName>
    </submittedName>
</protein>
<dbReference type="InParanoid" id="A0A0C2TR80"/>
<dbReference type="HOGENOM" id="CLU_046301_0_0_1"/>
<accession>A0A0C2TR80</accession>
<organism evidence="1 2">
    <name type="scientific">Amanita muscaria (strain Koide BX008)</name>
    <dbReference type="NCBI Taxonomy" id="946122"/>
    <lineage>
        <taxon>Eukaryota</taxon>
        <taxon>Fungi</taxon>
        <taxon>Dikarya</taxon>
        <taxon>Basidiomycota</taxon>
        <taxon>Agaricomycotina</taxon>
        <taxon>Agaricomycetes</taxon>
        <taxon>Agaricomycetidae</taxon>
        <taxon>Agaricales</taxon>
        <taxon>Pluteineae</taxon>
        <taxon>Amanitaceae</taxon>
        <taxon>Amanita</taxon>
    </lineage>
</organism>
<dbReference type="Proteomes" id="UP000054549">
    <property type="component" value="Unassembled WGS sequence"/>
</dbReference>
<keyword evidence="2" id="KW-1185">Reference proteome</keyword>
<dbReference type="EMBL" id="KN818225">
    <property type="protein sequence ID" value="KIL69794.1"/>
    <property type="molecule type" value="Genomic_DNA"/>
</dbReference>
<reference evidence="1 2" key="1">
    <citation type="submission" date="2014-04" db="EMBL/GenBank/DDBJ databases">
        <title>Evolutionary Origins and Diversification of the Mycorrhizal Mutualists.</title>
        <authorList>
            <consortium name="DOE Joint Genome Institute"/>
            <consortium name="Mycorrhizal Genomics Consortium"/>
            <person name="Kohler A."/>
            <person name="Kuo A."/>
            <person name="Nagy L.G."/>
            <person name="Floudas D."/>
            <person name="Copeland A."/>
            <person name="Barry K.W."/>
            <person name="Cichocki N."/>
            <person name="Veneault-Fourrey C."/>
            <person name="LaButti K."/>
            <person name="Lindquist E.A."/>
            <person name="Lipzen A."/>
            <person name="Lundell T."/>
            <person name="Morin E."/>
            <person name="Murat C."/>
            <person name="Riley R."/>
            <person name="Ohm R."/>
            <person name="Sun H."/>
            <person name="Tunlid A."/>
            <person name="Henrissat B."/>
            <person name="Grigoriev I.V."/>
            <person name="Hibbett D.S."/>
            <person name="Martin F."/>
        </authorList>
    </citation>
    <scope>NUCLEOTIDE SEQUENCE [LARGE SCALE GENOMIC DNA]</scope>
    <source>
        <strain evidence="1 2">Koide BX008</strain>
    </source>
</reference>
<gene>
    <name evidence="1" type="ORF">M378DRAFT_7598</name>
</gene>
<name>A0A0C2TR80_AMAMK</name>
<dbReference type="OrthoDB" id="3335814at2759"/>
<dbReference type="AlphaFoldDB" id="A0A0C2TR80"/>
<evidence type="ECO:0000313" key="2">
    <source>
        <dbReference type="Proteomes" id="UP000054549"/>
    </source>
</evidence>
<evidence type="ECO:0000313" key="1">
    <source>
        <dbReference type="EMBL" id="KIL69794.1"/>
    </source>
</evidence>